<evidence type="ECO:0000313" key="2">
    <source>
        <dbReference type="Proteomes" id="UP000615326"/>
    </source>
</evidence>
<proteinExistence type="predicted"/>
<dbReference type="RefSeq" id="WP_173576149.1">
    <property type="nucleotide sequence ID" value="NZ_WOSW01000003.1"/>
</dbReference>
<name>A0ABX0K9P0_9PROT</name>
<gene>
    <name evidence="1" type="ORF">GOB84_03015</name>
</gene>
<dbReference type="InterPro" id="IPR020378">
    <property type="entry name" value="DUF4186"/>
</dbReference>
<protein>
    <submittedName>
        <fullName evidence="1">DUF4186 family protein</fullName>
    </submittedName>
</protein>
<sequence>MSEGPIRDVSAGVDEIPDSLWDRLAHSSFRAKFHLDVKDRTYLETRGFRTVTEHAADFVATRLAPAKPVRDGRQTPWCGHPVFVAQHATGTCCRSCLYKWHGFPKGVPLDGEQQAYVVTVICSWLKREDKAGAAAAEVQGMLPL</sequence>
<dbReference type="Proteomes" id="UP000615326">
    <property type="component" value="Unassembled WGS sequence"/>
</dbReference>
<comment type="caution">
    <text evidence="1">The sequence shown here is derived from an EMBL/GenBank/DDBJ whole genome shotgun (WGS) entry which is preliminary data.</text>
</comment>
<dbReference type="Pfam" id="PF13811">
    <property type="entry name" value="DUF4186"/>
    <property type="match status" value="1"/>
</dbReference>
<evidence type="ECO:0000313" key="1">
    <source>
        <dbReference type="EMBL" id="NHO31543.1"/>
    </source>
</evidence>
<organism evidence="1 2">
    <name type="scientific">Acetobacter fallax</name>
    <dbReference type="NCBI Taxonomy" id="1737473"/>
    <lineage>
        <taxon>Bacteria</taxon>
        <taxon>Pseudomonadati</taxon>
        <taxon>Pseudomonadota</taxon>
        <taxon>Alphaproteobacteria</taxon>
        <taxon>Acetobacterales</taxon>
        <taxon>Acetobacteraceae</taxon>
        <taxon>Acetobacter</taxon>
    </lineage>
</organism>
<accession>A0ABX0K9P0</accession>
<keyword evidence="2" id="KW-1185">Reference proteome</keyword>
<reference evidence="1 2" key="1">
    <citation type="journal article" date="2020" name="Int. J. Syst. Evol. Microbiol.">
        <title>Novel acetic acid bacteria from cider fermentations: Acetobacter conturbans sp. nov. and Acetobacter fallax sp. nov.</title>
        <authorList>
            <person name="Sombolestani A.S."/>
            <person name="Cleenwerck I."/>
            <person name="Cnockaert M."/>
            <person name="Borremans W."/>
            <person name="Wieme A.D."/>
            <person name="De Vuyst L."/>
            <person name="Vandamme P."/>
        </authorList>
    </citation>
    <scope>NUCLEOTIDE SEQUENCE [LARGE SCALE GENOMIC DNA]</scope>
    <source>
        <strain evidence="1 2">LMG 1637</strain>
    </source>
</reference>
<dbReference type="EMBL" id="WOSW01000003">
    <property type="protein sequence ID" value="NHO31543.1"/>
    <property type="molecule type" value="Genomic_DNA"/>
</dbReference>